<dbReference type="SUPFAM" id="SSF48452">
    <property type="entry name" value="TPR-like"/>
    <property type="match status" value="1"/>
</dbReference>
<name>A0A411PI31_9GAMM</name>
<sequence length="157" mass="18067">MTQSCSGCFHKDTSHDYQWQLLLIQGNEYFQNQQWQQAEQQYSEAFDLLAAQFDAQLGNGDIMMAWICTCHNLSSLYEAWGRQDDALRFLLAPHEHLRQLIETLDSSEQIRLTLMRGISITIPAIQAFATKYPICEGCIALYPSLKTIVEQTKHVIH</sequence>
<protein>
    <recommendedName>
        <fullName evidence="3">Tetratricopeptide repeat protein</fullName>
    </recommendedName>
</protein>
<dbReference type="EMBL" id="CP036200">
    <property type="protein sequence ID" value="QBF83276.1"/>
    <property type="molecule type" value="Genomic_DNA"/>
</dbReference>
<evidence type="ECO:0000313" key="2">
    <source>
        <dbReference type="Proteomes" id="UP000291106"/>
    </source>
</evidence>
<evidence type="ECO:0000313" key="1">
    <source>
        <dbReference type="EMBL" id="QBF83276.1"/>
    </source>
</evidence>
<dbReference type="Gene3D" id="1.25.40.10">
    <property type="entry name" value="Tetratricopeptide repeat domain"/>
    <property type="match status" value="1"/>
</dbReference>
<dbReference type="InterPro" id="IPR011990">
    <property type="entry name" value="TPR-like_helical_dom_sf"/>
</dbReference>
<dbReference type="AlphaFoldDB" id="A0A411PI31"/>
<reference evidence="1 2" key="1">
    <citation type="submission" date="2019-02" db="EMBL/GenBank/DDBJ databases">
        <title>Shewanella sp. D4-2 isolated from Dokdo Island.</title>
        <authorList>
            <person name="Baek K."/>
        </authorList>
    </citation>
    <scope>NUCLEOTIDE SEQUENCE [LARGE SCALE GENOMIC DNA]</scope>
    <source>
        <strain evidence="1 2">D4-2</strain>
    </source>
</reference>
<gene>
    <name evidence="1" type="ORF">EXU30_11625</name>
</gene>
<keyword evidence="2" id="KW-1185">Reference proteome</keyword>
<proteinExistence type="predicted"/>
<dbReference type="OrthoDB" id="5918373at2"/>
<evidence type="ECO:0008006" key="3">
    <source>
        <dbReference type="Google" id="ProtNLM"/>
    </source>
</evidence>
<dbReference type="Proteomes" id="UP000291106">
    <property type="component" value="Chromosome"/>
</dbReference>
<accession>A0A411PI31</accession>
<dbReference type="KEGG" id="smai:EXU30_11625"/>
<organism evidence="1 2">
    <name type="scientific">Shewanella maritima</name>
    <dbReference type="NCBI Taxonomy" id="2520507"/>
    <lineage>
        <taxon>Bacteria</taxon>
        <taxon>Pseudomonadati</taxon>
        <taxon>Pseudomonadota</taxon>
        <taxon>Gammaproteobacteria</taxon>
        <taxon>Alteromonadales</taxon>
        <taxon>Shewanellaceae</taxon>
        <taxon>Shewanella</taxon>
    </lineage>
</organism>
<dbReference type="RefSeq" id="WP_130600226.1">
    <property type="nucleotide sequence ID" value="NZ_CP036200.1"/>
</dbReference>